<comment type="caution">
    <text evidence="2">The sequence shown here is derived from an EMBL/GenBank/DDBJ whole genome shotgun (WGS) entry which is preliminary data.</text>
</comment>
<gene>
    <name evidence="2" type="ORF">ISU02_10220</name>
</gene>
<keyword evidence="3" id="KW-1185">Reference proteome</keyword>
<dbReference type="Pfam" id="PF12674">
    <property type="entry name" value="Zn_ribbon_2"/>
    <property type="match status" value="1"/>
</dbReference>
<accession>A0ABR9ZTM6</accession>
<dbReference type="Proteomes" id="UP000614200">
    <property type="component" value="Unassembled WGS sequence"/>
</dbReference>
<proteinExistence type="predicted"/>
<sequence length="82" mass="9474">MKICQSCGMPMMNAEDFGNNKDGSKSETYCKYCFPKGVFNNPNETFEEMVESCMPFEVQRGVSEEVAREKLTQTLSTLKRWR</sequence>
<protein>
    <submittedName>
        <fullName evidence="2">Zinc ribbon domain-containing protein</fullName>
    </submittedName>
</protein>
<dbReference type="RefSeq" id="WP_194701726.1">
    <property type="nucleotide sequence ID" value="NZ_JADKNH010000005.1"/>
</dbReference>
<feature type="domain" description="Putative zinc ribbon" evidence="1">
    <location>
        <begin position="3"/>
        <end position="82"/>
    </location>
</feature>
<reference evidence="2 3" key="1">
    <citation type="submission" date="2020-11" db="EMBL/GenBank/DDBJ databases">
        <title>Fusibacter basophilias sp. nov.</title>
        <authorList>
            <person name="Qiu D."/>
        </authorList>
    </citation>
    <scope>NUCLEOTIDE SEQUENCE [LARGE SCALE GENOMIC DNA]</scope>
    <source>
        <strain evidence="2 3">Q10-2</strain>
    </source>
</reference>
<evidence type="ECO:0000313" key="3">
    <source>
        <dbReference type="Proteomes" id="UP000614200"/>
    </source>
</evidence>
<dbReference type="EMBL" id="JADKNH010000005">
    <property type="protein sequence ID" value="MBF4693498.1"/>
    <property type="molecule type" value="Genomic_DNA"/>
</dbReference>
<organism evidence="2 3">
    <name type="scientific">Fusibacter ferrireducens</name>
    <dbReference type="NCBI Taxonomy" id="2785058"/>
    <lineage>
        <taxon>Bacteria</taxon>
        <taxon>Bacillati</taxon>
        <taxon>Bacillota</taxon>
        <taxon>Clostridia</taxon>
        <taxon>Eubacteriales</taxon>
        <taxon>Eubacteriales Family XII. Incertae Sedis</taxon>
        <taxon>Fusibacter</taxon>
    </lineage>
</organism>
<evidence type="ECO:0000259" key="1">
    <source>
        <dbReference type="Pfam" id="PF12674"/>
    </source>
</evidence>
<dbReference type="InterPro" id="IPR025868">
    <property type="entry name" value="Zn_ribbon_dom_put"/>
</dbReference>
<name>A0ABR9ZTM6_9FIRM</name>
<evidence type="ECO:0000313" key="2">
    <source>
        <dbReference type="EMBL" id="MBF4693498.1"/>
    </source>
</evidence>